<dbReference type="Gene3D" id="1.10.10.60">
    <property type="entry name" value="Homeodomain-like"/>
    <property type="match status" value="1"/>
</dbReference>
<dbReference type="Gene3D" id="1.10.357.10">
    <property type="entry name" value="Tetracycline Repressor, domain 2"/>
    <property type="match status" value="1"/>
</dbReference>
<dbReference type="InterPro" id="IPR001647">
    <property type="entry name" value="HTH_TetR"/>
</dbReference>
<dbReference type="PANTHER" id="PTHR30055:SF224">
    <property type="entry name" value="TRANSCRIPTIONAL REGULATOR TETR FAMILY"/>
    <property type="match status" value="1"/>
</dbReference>
<dbReference type="FunFam" id="1.10.10.60:FF:000141">
    <property type="entry name" value="TetR family transcriptional regulator"/>
    <property type="match status" value="1"/>
</dbReference>
<keyword evidence="1" id="KW-0805">Transcription regulation</keyword>
<evidence type="ECO:0000313" key="6">
    <source>
        <dbReference type="EMBL" id="PLW85567.1"/>
    </source>
</evidence>
<dbReference type="GO" id="GO:0003700">
    <property type="term" value="F:DNA-binding transcription factor activity"/>
    <property type="evidence" value="ECO:0007669"/>
    <property type="project" value="TreeGrafter"/>
</dbReference>
<proteinExistence type="predicted"/>
<dbReference type="InterPro" id="IPR036271">
    <property type="entry name" value="Tet_transcr_reg_TetR-rel_C_sf"/>
</dbReference>
<evidence type="ECO:0000256" key="4">
    <source>
        <dbReference type="PROSITE-ProRule" id="PRU00335"/>
    </source>
</evidence>
<dbReference type="Pfam" id="PF14246">
    <property type="entry name" value="TetR_C_7"/>
    <property type="match status" value="1"/>
</dbReference>
<evidence type="ECO:0000313" key="7">
    <source>
        <dbReference type="Proteomes" id="UP000235162"/>
    </source>
</evidence>
<dbReference type="InterPro" id="IPR039536">
    <property type="entry name" value="TetR_C_Proteobacteria"/>
</dbReference>
<dbReference type="PRINTS" id="PR00455">
    <property type="entry name" value="HTHTETR"/>
</dbReference>
<dbReference type="InterPro" id="IPR050109">
    <property type="entry name" value="HTH-type_TetR-like_transc_reg"/>
</dbReference>
<name>A0AAP8MDJ7_9GAMM</name>
<dbReference type="PANTHER" id="PTHR30055">
    <property type="entry name" value="HTH-TYPE TRANSCRIPTIONAL REGULATOR RUTR"/>
    <property type="match status" value="1"/>
</dbReference>
<keyword evidence="7" id="KW-1185">Reference proteome</keyword>
<dbReference type="AlphaFoldDB" id="A0AAP8MDJ7"/>
<comment type="caution">
    <text evidence="6">The sequence shown here is derived from an EMBL/GenBank/DDBJ whole genome shotgun (WGS) entry which is preliminary data.</text>
</comment>
<dbReference type="SUPFAM" id="SSF46689">
    <property type="entry name" value="Homeodomain-like"/>
    <property type="match status" value="1"/>
</dbReference>
<organism evidence="6 7">
    <name type="scientific">Halioglobus japonicus</name>
    <dbReference type="NCBI Taxonomy" id="930805"/>
    <lineage>
        <taxon>Bacteria</taxon>
        <taxon>Pseudomonadati</taxon>
        <taxon>Pseudomonadota</taxon>
        <taxon>Gammaproteobacteria</taxon>
        <taxon>Cellvibrionales</taxon>
        <taxon>Halieaceae</taxon>
        <taxon>Halioglobus</taxon>
    </lineage>
</organism>
<evidence type="ECO:0000256" key="1">
    <source>
        <dbReference type="ARBA" id="ARBA00023015"/>
    </source>
</evidence>
<evidence type="ECO:0000259" key="5">
    <source>
        <dbReference type="PROSITE" id="PS50977"/>
    </source>
</evidence>
<dbReference type="SUPFAM" id="SSF48498">
    <property type="entry name" value="Tetracyclin repressor-like, C-terminal domain"/>
    <property type="match status" value="1"/>
</dbReference>
<dbReference type="PROSITE" id="PS50977">
    <property type="entry name" value="HTH_TETR_2"/>
    <property type="match status" value="1"/>
</dbReference>
<keyword evidence="3" id="KW-0804">Transcription</keyword>
<dbReference type="Proteomes" id="UP000235162">
    <property type="component" value="Unassembled WGS sequence"/>
</dbReference>
<dbReference type="RefSeq" id="WP_084198342.1">
    <property type="nucleotide sequence ID" value="NZ_BMYL01000003.1"/>
</dbReference>
<accession>A0AAP8MDJ7</accession>
<gene>
    <name evidence="6" type="ORF">C0029_13185</name>
</gene>
<evidence type="ECO:0000256" key="2">
    <source>
        <dbReference type="ARBA" id="ARBA00023125"/>
    </source>
</evidence>
<protein>
    <submittedName>
        <fullName evidence="6">TetR/AcrR family transcriptional regulator</fullName>
    </submittedName>
</protein>
<sequence length="206" mass="22564">MNSAEPKLTLTQRKRLDILAAARTEFLETGFRDTSIDRAAERAQVSKRSLYNHFASKEALFGAIAEQFVAELQQAIYVEYDPALPLDEQLRDIAEREVAHVTDDDYVAVFQMFFSESESLRDIIDEMAARAGGHDPIATWISAAAADGRLAVDDPAFASGQFVALIKGPLFWPRVAGCGPAPGQKVKEAVVNGAVEMFLARYGKPA</sequence>
<feature type="domain" description="HTH tetR-type" evidence="5">
    <location>
        <begin position="12"/>
        <end position="72"/>
    </location>
</feature>
<dbReference type="KEGG" id="hja:BST95_04625"/>
<keyword evidence="2 4" id="KW-0238">DNA-binding</keyword>
<evidence type="ECO:0000256" key="3">
    <source>
        <dbReference type="ARBA" id="ARBA00023163"/>
    </source>
</evidence>
<dbReference type="GO" id="GO:0000976">
    <property type="term" value="F:transcription cis-regulatory region binding"/>
    <property type="evidence" value="ECO:0007669"/>
    <property type="project" value="TreeGrafter"/>
</dbReference>
<dbReference type="InterPro" id="IPR009057">
    <property type="entry name" value="Homeodomain-like_sf"/>
</dbReference>
<feature type="DNA-binding region" description="H-T-H motif" evidence="4">
    <location>
        <begin position="35"/>
        <end position="54"/>
    </location>
</feature>
<dbReference type="EMBL" id="PKUR01000003">
    <property type="protein sequence ID" value="PLW85567.1"/>
    <property type="molecule type" value="Genomic_DNA"/>
</dbReference>
<reference evidence="6 7" key="1">
    <citation type="submission" date="2018-01" db="EMBL/GenBank/DDBJ databases">
        <title>The draft genome sequence of Halioglobus japonicus S1-36.</title>
        <authorList>
            <person name="Du Z.-J."/>
            <person name="Shi M.-J."/>
        </authorList>
    </citation>
    <scope>NUCLEOTIDE SEQUENCE [LARGE SCALE GENOMIC DNA]</scope>
    <source>
        <strain evidence="6 7">S1-36</strain>
    </source>
</reference>
<dbReference type="Pfam" id="PF00440">
    <property type="entry name" value="TetR_N"/>
    <property type="match status" value="1"/>
</dbReference>